<reference evidence="9 10" key="1">
    <citation type="submission" date="2022-04" db="EMBL/GenBank/DDBJ databases">
        <title>Genome sequence of C. roseum typestrain.</title>
        <authorList>
            <person name="Poehlein A."/>
            <person name="Schoch T."/>
            <person name="Duerre P."/>
            <person name="Daniel R."/>
        </authorList>
    </citation>
    <scope>NUCLEOTIDE SEQUENCE [LARGE SCALE GENOMIC DNA]</scope>
    <source>
        <strain evidence="9 10">DSM 7320</strain>
    </source>
</reference>
<dbReference type="Proteomes" id="UP000190951">
    <property type="component" value="Chromosome"/>
</dbReference>
<evidence type="ECO:0000256" key="6">
    <source>
        <dbReference type="ARBA" id="ARBA00023136"/>
    </source>
</evidence>
<dbReference type="GO" id="GO:0005886">
    <property type="term" value="C:plasma membrane"/>
    <property type="evidence" value="ECO:0007669"/>
    <property type="project" value="UniProtKB-SubCell"/>
</dbReference>
<dbReference type="RefSeq" id="WP_077834998.1">
    <property type="nucleotide sequence ID" value="NZ_CP096983.1"/>
</dbReference>
<evidence type="ECO:0000313" key="9">
    <source>
        <dbReference type="EMBL" id="URZ13167.1"/>
    </source>
</evidence>
<feature type="domain" description="Tyrosine-protein kinase G-rich" evidence="8">
    <location>
        <begin position="149"/>
        <end position="197"/>
    </location>
</feature>
<keyword evidence="6" id="KW-0472">Membrane</keyword>
<accession>A0A1S8KY46</accession>
<dbReference type="AlphaFoldDB" id="A0A1S8KY46"/>
<comment type="subcellular location">
    <subcellularLocation>
        <location evidence="1">Cell membrane</location>
        <topology evidence="1">Multi-pass membrane protein</topology>
    </subcellularLocation>
</comment>
<dbReference type="InterPro" id="IPR032807">
    <property type="entry name" value="GNVR"/>
</dbReference>
<dbReference type="InterPro" id="IPR003856">
    <property type="entry name" value="LPS_length_determ_N"/>
</dbReference>
<dbReference type="GO" id="GO:0004713">
    <property type="term" value="F:protein tyrosine kinase activity"/>
    <property type="evidence" value="ECO:0007669"/>
    <property type="project" value="TreeGrafter"/>
</dbReference>
<evidence type="ECO:0000256" key="1">
    <source>
        <dbReference type="ARBA" id="ARBA00004651"/>
    </source>
</evidence>
<keyword evidence="10" id="KW-1185">Reference proteome</keyword>
<dbReference type="STRING" id="84029.CROST_44060"/>
<comment type="similarity">
    <text evidence="2">Belongs to the CpsC/CapA family.</text>
</comment>
<proteinExistence type="inferred from homology"/>
<evidence type="ECO:0000256" key="5">
    <source>
        <dbReference type="ARBA" id="ARBA00022989"/>
    </source>
</evidence>
<organism evidence="9 10">
    <name type="scientific">Clostridium felsineum</name>
    <dbReference type="NCBI Taxonomy" id="36839"/>
    <lineage>
        <taxon>Bacteria</taxon>
        <taxon>Bacillati</taxon>
        <taxon>Bacillota</taxon>
        <taxon>Clostridia</taxon>
        <taxon>Eubacteriales</taxon>
        <taxon>Clostridiaceae</taxon>
        <taxon>Clostridium</taxon>
    </lineage>
</organism>
<dbReference type="PANTHER" id="PTHR32309">
    <property type="entry name" value="TYROSINE-PROTEIN KINASE"/>
    <property type="match status" value="1"/>
</dbReference>
<keyword evidence="4" id="KW-0812">Transmembrane</keyword>
<evidence type="ECO:0000256" key="4">
    <source>
        <dbReference type="ARBA" id="ARBA00022692"/>
    </source>
</evidence>
<sequence>MGQENDIDFTGFFEVLNKEKGMIAIVTIFFVLFSAVLSFFILKPTYQGHVTVIIGRNDTKSTTNEQYNDVMMSQNLTKTYAQIAESRSVASKTVDKLANGTKIDAISSAVTVTPQTGTQIIDITANAKSPEAAADLANDFSDSFVEVSKAVYTAGDARIIDRATAPKAPIKPKKLMNIAVAFILGLFVSIGIAFLKEYMDKTIKTQEDIKRHLDLPVIGVIPNYEED</sequence>
<dbReference type="Pfam" id="PF13807">
    <property type="entry name" value="GNVR"/>
    <property type="match status" value="1"/>
</dbReference>
<evidence type="ECO:0000313" key="10">
    <source>
        <dbReference type="Proteomes" id="UP000190951"/>
    </source>
</evidence>
<evidence type="ECO:0000259" key="7">
    <source>
        <dbReference type="Pfam" id="PF02706"/>
    </source>
</evidence>
<keyword evidence="3" id="KW-1003">Cell membrane</keyword>
<dbReference type="Pfam" id="PF02706">
    <property type="entry name" value="Wzz"/>
    <property type="match status" value="1"/>
</dbReference>
<feature type="domain" description="Polysaccharide chain length determinant N-terminal" evidence="7">
    <location>
        <begin position="5"/>
        <end position="97"/>
    </location>
</feature>
<dbReference type="KEGG" id="crw:CROST_039170"/>
<dbReference type="InterPro" id="IPR050445">
    <property type="entry name" value="Bact_polysacc_biosynth/exp"/>
</dbReference>
<evidence type="ECO:0000256" key="3">
    <source>
        <dbReference type="ARBA" id="ARBA00022475"/>
    </source>
</evidence>
<evidence type="ECO:0000259" key="8">
    <source>
        <dbReference type="Pfam" id="PF13807"/>
    </source>
</evidence>
<protein>
    <submittedName>
        <fullName evidence="9">Capsular polysaccharide biosynthesis protein YwqC</fullName>
    </submittedName>
</protein>
<dbReference type="PANTHER" id="PTHR32309:SF13">
    <property type="entry name" value="FERRIC ENTEROBACTIN TRANSPORT PROTEIN FEPE"/>
    <property type="match status" value="1"/>
</dbReference>
<keyword evidence="5" id="KW-1133">Transmembrane helix</keyword>
<evidence type="ECO:0000256" key="2">
    <source>
        <dbReference type="ARBA" id="ARBA00006683"/>
    </source>
</evidence>
<name>A0A1S8KY46_9CLOT</name>
<dbReference type="EMBL" id="CP096983">
    <property type="protein sequence ID" value="URZ13167.1"/>
    <property type="molecule type" value="Genomic_DNA"/>
</dbReference>
<gene>
    <name evidence="9" type="primary">ywqC_2</name>
    <name evidence="9" type="ORF">CROST_039170</name>
</gene>